<dbReference type="PROSITE" id="PS50886">
    <property type="entry name" value="TRBD"/>
    <property type="match status" value="1"/>
</dbReference>
<proteinExistence type="predicted"/>
<dbReference type="Gene3D" id="2.40.50.140">
    <property type="entry name" value="Nucleic acid-binding proteins"/>
    <property type="match status" value="1"/>
</dbReference>
<keyword evidence="2 3" id="KW-0694">RNA-binding</keyword>
<feature type="domain" description="TRNA-binding" evidence="4">
    <location>
        <begin position="6"/>
        <end position="109"/>
    </location>
</feature>
<name>A0ABZ2J284_9CHLR</name>
<evidence type="ECO:0000259" key="4">
    <source>
        <dbReference type="PROSITE" id="PS50886"/>
    </source>
</evidence>
<evidence type="ECO:0000256" key="3">
    <source>
        <dbReference type="PROSITE-ProRule" id="PRU00209"/>
    </source>
</evidence>
<evidence type="ECO:0000313" key="6">
    <source>
        <dbReference type="Proteomes" id="UP001375370"/>
    </source>
</evidence>
<dbReference type="NCBIfam" id="TIGR02222">
    <property type="entry name" value="chap_CsaA"/>
    <property type="match status" value="1"/>
</dbReference>
<dbReference type="Pfam" id="PF01588">
    <property type="entry name" value="tRNA_bind"/>
    <property type="match status" value="1"/>
</dbReference>
<keyword evidence="1 3" id="KW-0820">tRNA-binding</keyword>
<dbReference type="RefSeq" id="WP_338737130.1">
    <property type="nucleotide sequence ID" value="NZ_CP146612.1"/>
</dbReference>
<dbReference type="InterPro" id="IPR051270">
    <property type="entry name" value="Tyrosine-tRNA_ligase_regulator"/>
</dbReference>
<dbReference type="NCBIfam" id="NF007495">
    <property type="entry name" value="PRK10089.1-4"/>
    <property type="match status" value="1"/>
</dbReference>
<evidence type="ECO:0000256" key="2">
    <source>
        <dbReference type="ARBA" id="ARBA00022884"/>
    </source>
</evidence>
<gene>
    <name evidence="5" type="ORF">V8247_06975</name>
</gene>
<organism evidence="5 6">
    <name type="scientific">Candidatus Dehalogenimonas loeffleri</name>
    <dbReference type="NCBI Taxonomy" id="3127115"/>
    <lineage>
        <taxon>Bacteria</taxon>
        <taxon>Bacillati</taxon>
        <taxon>Chloroflexota</taxon>
        <taxon>Dehalococcoidia</taxon>
        <taxon>Dehalococcoidales</taxon>
        <taxon>Dehalococcoidaceae</taxon>
        <taxon>Dehalogenimonas</taxon>
    </lineage>
</organism>
<evidence type="ECO:0000256" key="1">
    <source>
        <dbReference type="ARBA" id="ARBA00022555"/>
    </source>
</evidence>
<reference evidence="5 6" key="1">
    <citation type="submission" date="2024-03" db="EMBL/GenBank/DDBJ databases">
        <title>A Dehalogenimonas Isolated from Estuarine Sediments Dihaloeliminates Chlorinated Alkanes.</title>
        <authorList>
            <person name="Yang Y."/>
            <person name="Wang H."/>
        </authorList>
    </citation>
    <scope>NUCLEOTIDE SEQUENCE [LARGE SCALE GENOMIC DNA]</scope>
    <source>
        <strain evidence="5 6">W</strain>
    </source>
</reference>
<dbReference type="NCBIfam" id="NF007494">
    <property type="entry name" value="PRK10089.1-3"/>
    <property type="match status" value="1"/>
</dbReference>
<dbReference type="PANTHER" id="PTHR11586:SF37">
    <property type="entry name" value="TRNA-BINDING DOMAIN-CONTAINING PROTEIN"/>
    <property type="match status" value="1"/>
</dbReference>
<dbReference type="InterPro" id="IPR012340">
    <property type="entry name" value="NA-bd_OB-fold"/>
</dbReference>
<dbReference type="CDD" id="cd02798">
    <property type="entry name" value="tRNA_bind_CsaA"/>
    <property type="match status" value="1"/>
</dbReference>
<dbReference type="InterPro" id="IPR008231">
    <property type="entry name" value="CsaA"/>
</dbReference>
<protein>
    <submittedName>
        <fullName evidence="5">tRNA-binding protein</fullName>
    </submittedName>
</protein>
<dbReference type="Proteomes" id="UP001375370">
    <property type="component" value="Chromosome"/>
</dbReference>
<evidence type="ECO:0000313" key="5">
    <source>
        <dbReference type="EMBL" id="WWX24997.1"/>
    </source>
</evidence>
<dbReference type="InterPro" id="IPR002547">
    <property type="entry name" value="tRNA-bd_dom"/>
</dbReference>
<accession>A0ABZ2J284</accession>
<dbReference type="PANTHER" id="PTHR11586">
    <property type="entry name" value="TRNA-AMINOACYLATION COFACTOR ARC1 FAMILY MEMBER"/>
    <property type="match status" value="1"/>
</dbReference>
<keyword evidence="6" id="KW-1185">Reference proteome</keyword>
<dbReference type="SUPFAM" id="SSF50249">
    <property type="entry name" value="Nucleic acid-binding proteins"/>
    <property type="match status" value="1"/>
</dbReference>
<dbReference type="EMBL" id="CP146612">
    <property type="protein sequence ID" value="WWX24997.1"/>
    <property type="molecule type" value="Genomic_DNA"/>
</dbReference>
<sequence>MITYDDFTKIEIRTGRVIKAEPFPKARQAAYKLWLDFGDLGIRQSSAQLTRRYQPAELEGRTLLAVTNLPPRQVADFVSEVLVLGAVPEEGDVVLIAPDAVTPPGTRIL</sequence>